<sequence length="459" mass="52055">MARVFFLFRKIRSTYPVVRWEAAQGFVRRGDERTVGADKSGIRVIGKFHRPNKMIVAGFWIISLMLLPCDGGRYKAPHPSAVRFPYKRIPTLTELIEDGGYKHEEHEVVTEDGFILALHRIAPRGISSDNRGVPVLIVNGFAFQADGWLLLGNSSLPFVLTEMGYDVWLGDQRGNARSLRHVKYTADDLRLYNYTFHEQGIYDLPAFIDKIRDITGHDQILYVGYSLSAGMLVVLNSERPEYNKKLLGAVMLAPAAHLRKWERNGLNYRAAISLVDATTTGQIQNRQWLLFGNIDLIKSLFVGACPVFPLNLLCQLSIANLYGVSDGMEQRYEFYQFGTVATTVSVFVAEHLFQVVKNGDFAKYDYQSGNMNVYGQSTPPLYLFNRTTIPLNIVYGGNDNMVAPDAAERTSRDLKGAVMRKKYIKRFNHADFLFSTTAPKNVYEDIVRFFDQLTNNNLQ</sequence>
<dbReference type="InterPro" id="IPR006693">
    <property type="entry name" value="AB_hydrolase_lipase"/>
</dbReference>
<name>A0ABN7B3A9_9HEMI</name>
<dbReference type="EMBL" id="AP028917">
    <property type="protein sequence ID" value="BES98870.1"/>
    <property type="molecule type" value="Genomic_DNA"/>
</dbReference>
<feature type="domain" description="Partial AB-hydrolase lipase" evidence="1">
    <location>
        <begin position="93"/>
        <end position="150"/>
    </location>
</feature>
<gene>
    <name evidence="2" type="ORF">NTJ_11686</name>
</gene>
<dbReference type="Gene3D" id="3.40.50.1820">
    <property type="entry name" value="alpha/beta hydrolase"/>
    <property type="match status" value="1"/>
</dbReference>
<reference evidence="2 3" key="1">
    <citation type="submission" date="2023-09" db="EMBL/GenBank/DDBJ databases">
        <title>Nesidiocoris tenuis whole genome shotgun sequence.</title>
        <authorList>
            <person name="Shibata T."/>
            <person name="Shimoda M."/>
            <person name="Kobayashi T."/>
            <person name="Uehara T."/>
        </authorList>
    </citation>
    <scope>NUCLEOTIDE SEQUENCE [LARGE SCALE GENOMIC DNA]</scope>
    <source>
        <strain evidence="2 3">Japan</strain>
    </source>
</reference>
<evidence type="ECO:0000259" key="1">
    <source>
        <dbReference type="Pfam" id="PF04083"/>
    </source>
</evidence>
<dbReference type="Proteomes" id="UP001307889">
    <property type="component" value="Chromosome 9"/>
</dbReference>
<evidence type="ECO:0000313" key="2">
    <source>
        <dbReference type="EMBL" id="BES98870.1"/>
    </source>
</evidence>
<accession>A0ABN7B3A9</accession>
<organism evidence="2 3">
    <name type="scientific">Nesidiocoris tenuis</name>
    <dbReference type="NCBI Taxonomy" id="355587"/>
    <lineage>
        <taxon>Eukaryota</taxon>
        <taxon>Metazoa</taxon>
        <taxon>Ecdysozoa</taxon>
        <taxon>Arthropoda</taxon>
        <taxon>Hexapoda</taxon>
        <taxon>Insecta</taxon>
        <taxon>Pterygota</taxon>
        <taxon>Neoptera</taxon>
        <taxon>Paraneoptera</taxon>
        <taxon>Hemiptera</taxon>
        <taxon>Heteroptera</taxon>
        <taxon>Panheteroptera</taxon>
        <taxon>Cimicomorpha</taxon>
        <taxon>Miridae</taxon>
        <taxon>Dicyphina</taxon>
        <taxon>Nesidiocoris</taxon>
    </lineage>
</organism>
<proteinExistence type="predicted"/>
<keyword evidence="3" id="KW-1185">Reference proteome</keyword>
<evidence type="ECO:0000313" key="3">
    <source>
        <dbReference type="Proteomes" id="UP001307889"/>
    </source>
</evidence>
<dbReference type="SUPFAM" id="SSF53474">
    <property type="entry name" value="alpha/beta-Hydrolases"/>
    <property type="match status" value="1"/>
</dbReference>
<dbReference type="Pfam" id="PF04083">
    <property type="entry name" value="Abhydro_lipase"/>
    <property type="match status" value="1"/>
</dbReference>
<dbReference type="PANTHER" id="PTHR11005">
    <property type="entry name" value="LYSOSOMAL ACID LIPASE-RELATED"/>
    <property type="match status" value="1"/>
</dbReference>
<protein>
    <submittedName>
        <fullName evidence="2">Lipase 3-like</fullName>
    </submittedName>
</protein>
<dbReference type="InterPro" id="IPR029058">
    <property type="entry name" value="AB_hydrolase_fold"/>
</dbReference>